<dbReference type="EMBL" id="LDAU01000122">
    <property type="protein sequence ID" value="KRX03993.1"/>
    <property type="molecule type" value="Genomic_DNA"/>
</dbReference>
<evidence type="ECO:0000256" key="2">
    <source>
        <dbReference type="ARBA" id="ARBA00022448"/>
    </source>
</evidence>
<reference evidence="9 10" key="1">
    <citation type="journal article" date="2015" name="Sci. Rep.">
        <title>Genome of the facultative scuticociliatosis pathogen Pseudocohnilembus persalinus provides insight into its virulence through horizontal gene transfer.</title>
        <authorList>
            <person name="Xiong J."/>
            <person name="Wang G."/>
            <person name="Cheng J."/>
            <person name="Tian M."/>
            <person name="Pan X."/>
            <person name="Warren A."/>
            <person name="Jiang C."/>
            <person name="Yuan D."/>
            <person name="Miao W."/>
        </authorList>
    </citation>
    <scope>NUCLEOTIDE SEQUENCE [LARGE SCALE GENOMIC DNA]</scope>
    <source>
        <strain evidence="9">36N120E</strain>
    </source>
</reference>
<comment type="subcellular location">
    <subcellularLocation>
        <location evidence="1">Membrane</location>
    </subcellularLocation>
</comment>
<dbReference type="Pfam" id="PF00083">
    <property type="entry name" value="Sugar_tr"/>
    <property type="match status" value="1"/>
</dbReference>
<dbReference type="PANTHER" id="PTHR23503:SF8">
    <property type="entry name" value="FACILITATED GLUCOSE TRANSPORTER PROTEIN 1"/>
    <property type="match status" value="1"/>
</dbReference>
<protein>
    <submittedName>
        <fullName evidence="9">Major facilitator superfamily domain, general substrate transporter</fullName>
    </submittedName>
</protein>
<organism evidence="9 10">
    <name type="scientific">Pseudocohnilembus persalinus</name>
    <name type="common">Ciliate</name>
    <dbReference type="NCBI Taxonomy" id="266149"/>
    <lineage>
        <taxon>Eukaryota</taxon>
        <taxon>Sar</taxon>
        <taxon>Alveolata</taxon>
        <taxon>Ciliophora</taxon>
        <taxon>Intramacronucleata</taxon>
        <taxon>Oligohymenophorea</taxon>
        <taxon>Scuticociliatia</taxon>
        <taxon>Philasterida</taxon>
        <taxon>Pseudocohnilembidae</taxon>
        <taxon>Pseudocohnilembus</taxon>
    </lineage>
</organism>
<feature type="coiled-coil region" evidence="6">
    <location>
        <begin position="603"/>
        <end position="655"/>
    </location>
</feature>
<sequence length="1106" mass="130747">MINSENYYNFKVQRHKSSNQIYFHSLVACLGSIYFGYSLSIANLSWNYLILYYGFEYNYVLIARFIQGIVVGVNSMLIPRYLREISPINLSGVTGIMNQGFINFGILIGFVLGYCKFIEFIDLFFKINILNLKDASLQNQNDLTWNLIIFFFPCALSLLRLIFLLFVYRLDTAQYYFQINDKEKAKKVINQTYTKEYQQEIFFMVLEEENYKNESEDTWSLVFSKQYRERLIIGCLLQVYNADILNSEKALGLATFSNWVSASLVAFFVVMLANWHQYLISQFDCNDLAEISQKTKELLQIKDSGSMRNKLNSINLENERQEIRQQTNNRFTIYNNVKSNFLIKNSDEQEELRSKQQTENKQEIKMESSFQSPYKTEQYIQMQGQTQQKIGQQIQNNYIQKKYAFISRNGKLSLYEKILKESQKQWQKIVKQMNSKSSNSQNKVAENSQQHHMQIQINEKNSQKSPINSNAKKQTKQKSMKQSPETQNNIDISNSINIHNVNINTKQNNTKHKTINPIQNNENTIINQNQVQYLRNQNKKTSLAKDLESKISKKSQKEFNKLDKNKSCEQKKYITIQDKQGNIFKLEIDFSILVLNKKIYYLLVFSQNAQDKLNQQLQEINKKQQQIIQDLFIQFNKVELQKNDLERQKEHNQQNTIIQNYQQTEKPNEEQSVFKQIQIKELYLYKRQSLVIKKYQQLYLQFLKLDKSSYLGEFTKQKDLFQQSFQKQNRFSTFQINHVIENLKAILNDKLKKHKLEITLNNKQSDNIENIQNNRNLIELFFFVLLENFCKFFDNETINISFETALQKNLTNSNNLTQNSTYKPELFQETQIIQVRIIMEKQILLQNQVNHSSDNYYLTNQSQNNNQVSINEEKHISKKKNNVKESKGMLRRSFSNGNIKEQQSYINLQHNGHQNYNSNLSNFHTNSQANNQNNLSENISINLENNEQFKNNLSKINESELENNSRQSQTVSQLRNISPSMSNNLQYKKQFKRWKKAQQFIQKQHPFFEVLQKILIQIGPSEDIDIQQNKNNTIEDTQFKQKPQQKIQQINIKSQEVGSEKSAEDNDSKHFKAYENIYDKILEQDEQNISSQIQVDFQGYDIDDKI</sequence>
<keyword evidence="5 8" id="KW-0472">Membrane</keyword>
<dbReference type="SUPFAM" id="SSF103473">
    <property type="entry name" value="MFS general substrate transporter"/>
    <property type="match status" value="1"/>
</dbReference>
<feature type="transmembrane region" description="Helical" evidence="8">
    <location>
        <begin position="256"/>
        <end position="275"/>
    </location>
</feature>
<dbReference type="InterPro" id="IPR045263">
    <property type="entry name" value="GLUT"/>
</dbReference>
<feature type="transmembrane region" description="Helical" evidence="8">
    <location>
        <begin position="145"/>
        <end position="168"/>
    </location>
</feature>
<dbReference type="InParanoid" id="A0A0V0QNW1"/>
<feature type="compositionally biased region" description="Polar residues" evidence="7">
    <location>
        <begin position="444"/>
        <end position="471"/>
    </location>
</feature>
<evidence type="ECO:0000313" key="9">
    <source>
        <dbReference type="EMBL" id="KRX03993.1"/>
    </source>
</evidence>
<evidence type="ECO:0000313" key="10">
    <source>
        <dbReference type="Proteomes" id="UP000054937"/>
    </source>
</evidence>
<feature type="compositionally biased region" description="Basic and acidic residues" evidence="7">
    <location>
        <begin position="348"/>
        <end position="366"/>
    </location>
</feature>
<feature type="transmembrane region" description="Helical" evidence="8">
    <location>
        <begin position="100"/>
        <end position="125"/>
    </location>
</feature>
<evidence type="ECO:0000256" key="1">
    <source>
        <dbReference type="ARBA" id="ARBA00004370"/>
    </source>
</evidence>
<dbReference type="Gene3D" id="1.20.1250.20">
    <property type="entry name" value="MFS general substrate transporter like domains"/>
    <property type="match status" value="1"/>
</dbReference>
<feature type="transmembrane region" description="Helical" evidence="8">
    <location>
        <begin position="59"/>
        <end position="79"/>
    </location>
</feature>
<dbReference type="Proteomes" id="UP000054937">
    <property type="component" value="Unassembled WGS sequence"/>
</dbReference>
<proteinExistence type="predicted"/>
<dbReference type="OrthoDB" id="6612291at2759"/>
<evidence type="ECO:0000256" key="8">
    <source>
        <dbReference type="SAM" id="Phobius"/>
    </source>
</evidence>
<evidence type="ECO:0000256" key="5">
    <source>
        <dbReference type="ARBA" id="ARBA00023136"/>
    </source>
</evidence>
<keyword evidence="6" id="KW-0175">Coiled coil</keyword>
<dbReference type="GO" id="GO:0015149">
    <property type="term" value="F:hexose transmembrane transporter activity"/>
    <property type="evidence" value="ECO:0007669"/>
    <property type="project" value="TreeGrafter"/>
</dbReference>
<feature type="compositionally biased region" description="Low complexity" evidence="7">
    <location>
        <begin position="480"/>
        <end position="490"/>
    </location>
</feature>
<feature type="region of interest" description="Disordered" evidence="7">
    <location>
        <begin position="348"/>
        <end position="370"/>
    </location>
</feature>
<dbReference type="GO" id="GO:0016020">
    <property type="term" value="C:membrane"/>
    <property type="evidence" value="ECO:0007669"/>
    <property type="project" value="UniProtKB-SubCell"/>
</dbReference>
<dbReference type="InterPro" id="IPR036259">
    <property type="entry name" value="MFS_trans_sf"/>
</dbReference>
<dbReference type="PANTHER" id="PTHR23503">
    <property type="entry name" value="SOLUTE CARRIER FAMILY 2"/>
    <property type="match status" value="1"/>
</dbReference>
<name>A0A0V0QNW1_PSEPJ</name>
<keyword evidence="3 8" id="KW-0812">Transmembrane</keyword>
<dbReference type="InterPro" id="IPR005828">
    <property type="entry name" value="MFS_sugar_transport-like"/>
</dbReference>
<gene>
    <name evidence="9" type="ORF">PPERSA_12440</name>
</gene>
<keyword evidence="2" id="KW-0813">Transport</keyword>
<dbReference type="AlphaFoldDB" id="A0A0V0QNW1"/>
<feature type="region of interest" description="Disordered" evidence="7">
    <location>
        <begin position="430"/>
        <end position="490"/>
    </location>
</feature>
<feature type="compositionally biased region" description="Low complexity" evidence="7">
    <location>
        <begin position="431"/>
        <end position="443"/>
    </location>
</feature>
<keyword evidence="4 8" id="KW-1133">Transmembrane helix</keyword>
<accession>A0A0V0QNW1</accession>
<evidence type="ECO:0000256" key="6">
    <source>
        <dbReference type="SAM" id="Coils"/>
    </source>
</evidence>
<keyword evidence="10" id="KW-1185">Reference proteome</keyword>
<comment type="caution">
    <text evidence="9">The sequence shown here is derived from an EMBL/GenBank/DDBJ whole genome shotgun (WGS) entry which is preliminary data.</text>
</comment>
<evidence type="ECO:0000256" key="3">
    <source>
        <dbReference type="ARBA" id="ARBA00022692"/>
    </source>
</evidence>
<evidence type="ECO:0000256" key="4">
    <source>
        <dbReference type="ARBA" id="ARBA00022989"/>
    </source>
</evidence>
<evidence type="ECO:0000256" key="7">
    <source>
        <dbReference type="SAM" id="MobiDB-lite"/>
    </source>
</evidence>
<feature type="transmembrane region" description="Helical" evidence="8">
    <location>
        <begin position="21"/>
        <end position="39"/>
    </location>
</feature>